<dbReference type="NCBIfam" id="NF003381">
    <property type="entry name" value="PRK04460.1"/>
    <property type="match status" value="1"/>
</dbReference>
<gene>
    <name evidence="10" type="ORF">DRZ78_03605</name>
</gene>
<evidence type="ECO:0000256" key="1">
    <source>
        <dbReference type="ARBA" id="ARBA00008478"/>
    </source>
</evidence>
<dbReference type="GO" id="GO:0016151">
    <property type="term" value="F:nickel cation binding"/>
    <property type="evidence" value="ECO:0007669"/>
    <property type="project" value="UniProtKB-UniRule"/>
</dbReference>
<comment type="caution">
    <text evidence="10">The sequence shown here is derived from an EMBL/GenBank/DDBJ whole genome shotgun (WGS) entry which is preliminary data.</text>
</comment>
<keyword evidence="2 7" id="KW-0533">Nickel</keyword>
<dbReference type="InterPro" id="IPR027271">
    <property type="entry name" value="Acetolactate_synth/TF_NikR_C"/>
</dbReference>
<feature type="domain" description="Ribbon-helix-helix protein CopG" evidence="8">
    <location>
        <begin position="5"/>
        <end position="46"/>
    </location>
</feature>
<keyword evidence="4 7" id="KW-0805">Transcription regulation</keyword>
<evidence type="ECO:0000259" key="9">
    <source>
        <dbReference type="Pfam" id="PF08753"/>
    </source>
</evidence>
<dbReference type="InterPro" id="IPR045865">
    <property type="entry name" value="ACT-like_dom_sf"/>
</dbReference>
<dbReference type="InterPro" id="IPR010985">
    <property type="entry name" value="Ribbon_hlx_hlx"/>
</dbReference>
<evidence type="ECO:0000259" key="8">
    <source>
        <dbReference type="Pfam" id="PF01402"/>
    </source>
</evidence>
<dbReference type="PANTHER" id="PTHR34719">
    <property type="entry name" value="NICKEL-RESPONSIVE REGULATOR"/>
    <property type="match status" value="1"/>
</dbReference>
<sequence length="139" mass="15936">MKEIVRFGVSMEKKLLQDFDELISRKGYTNRSEAVRDLIRNYLVEEEWRAGEKEMIGTITLVYNHHIQGLPDTLTDLQHHFHDLIISTMHLHLDEDNCLEVLAVKGLVDKIKAVADKLISIRGVKHGKLTMTTTGKELS</sequence>
<comment type="cofactor">
    <cofactor evidence="7">
        <name>Ni(2+)</name>
        <dbReference type="ChEBI" id="CHEBI:49786"/>
    </cofactor>
    <text evidence="7">Binds 1 nickel ion per subunit.</text>
</comment>
<dbReference type="GO" id="GO:0003677">
    <property type="term" value="F:DNA binding"/>
    <property type="evidence" value="ECO:0007669"/>
    <property type="project" value="UniProtKB-KW"/>
</dbReference>
<feature type="binding site" evidence="7">
    <location>
        <position position="92"/>
    </location>
    <ligand>
        <name>Ni(2+)</name>
        <dbReference type="ChEBI" id="CHEBI:49786"/>
    </ligand>
</feature>
<feature type="domain" description="Transcription factor NikR nickel binding C-terminal" evidence="9">
    <location>
        <begin position="56"/>
        <end position="132"/>
    </location>
</feature>
<dbReference type="Pfam" id="PF01402">
    <property type="entry name" value="RHH_1"/>
    <property type="match status" value="1"/>
</dbReference>
<dbReference type="GO" id="GO:0003700">
    <property type="term" value="F:DNA-binding transcription factor activity"/>
    <property type="evidence" value="ECO:0007669"/>
    <property type="project" value="UniProtKB-UniRule"/>
</dbReference>
<comment type="similarity">
    <text evidence="1 7">Belongs to the transcriptional regulatory CopG/NikR family.</text>
</comment>
<keyword evidence="3 7" id="KW-0479">Metal-binding</keyword>
<dbReference type="Gene3D" id="3.30.70.1150">
    <property type="entry name" value="ACT-like. Chain A, domain 2"/>
    <property type="match status" value="1"/>
</dbReference>
<dbReference type="SUPFAM" id="SSF47598">
    <property type="entry name" value="Ribbon-helix-helix"/>
    <property type="match status" value="1"/>
</dbReference>
<dbReference type="Pfam" id="PF08753">
    <property type="entry name" value="NikR_C"/>
    <property type="match status" value="1"/>
</dbReference>
<comment type="function">
    <text evidence="7">Transcriptional regulator.</text>
</comment>
<name>A0A662D2Y9_UNCAE</name>
<reference evidence="10 11" key="1">
    <citation type="submission" date="2018-06" db="EMBL/GenBank/DDBJ databases">
        <title>Extensive metabolic versatility and redundancy in microbially diverse, dynamic hydrothermal sediments.</title>
        <authorList>
            <person name="Dombrowski N."/>
            <person name="Teske A."/>
            <person name="Baker B.J."/>
        </authorList>
    </citation>
    <scope>NUCLEOTIDE SEQUENCE [LARGE SCALE GENOMIC DNA]</scope>
    <source>
        <strain evidence="10">B7_G13</strain>
    </source>
</reference>
<evidence type="ECO:0000256" key="4">
    <source>
        <dbReference type="ARBA" id="ARBA00023015"/>
    </source>
</evidence>
<dbReference type="CDD" id="cd22231">
    <property type="entry name" value="RHH_NikR_HicB-like"/>
    <property type="match status" value="1"/>
</dbReference>
<dbReference type="NCBIfam" id="NF002815">
    <property type="entry name" value="PRK02967.1"/>
    <property type="match status" value="1"/>
</dbReference>
<feature type="binding site" evidence="7">
    <location>
        <position position="79"/>
    </location>
    <ligand>
        <name>Ni(2+)</name>
        <dbReference type="ChEBI" id="CHEBI:49786"/>
    </ligand>
</feature>
<proteinExistence type="inferred from homology"/>
<keyword evidence="5 7" id="KW-0238">DNA-binding</keyword>
<dbReference type="NCBIfam" id="NF001884">
    <property type="entry name" value="PRK00630.1"/>
    <property type="match status" value="1"/>
</dbReference>
<organism evidence="10 11">
    <name type="scientific">Aerophobetes bacterium</name>
    <dbReference type="NCBI Taxonomy" id="2030807"/>
    <lineage>
        <taxon>Bacteria</taxon>
        <taxon>Candidatus Aerophobota</taxon>
    </lineage>
</organism>
<dbReference type="PANTHER" id="PTHR34719:SF2">
    <property type="entry name" value="NICKEL-RESPONSIVE REGULATOR"/>
    <property type="match status" value="1"/>
</dbReference>
<dbReference type="InterPro" id="IPR002145">
    <property type="entry name" value="CopG"/>
</dbReference>
<dbReference type="AlphaFoldDB" id="A0A662D2Y9"/>
<dbReference type="HAMAP" id="MF_00476">
    <property type="entry name" value="NikR"/>
    <property type="match status" value="1"/>
</dbReference>
<evidence type="ECO:0000256" key="3">
    <source>
        <dbReference type="ARBA" id="ARBA00022723"/>
    </source>
</evidence>
<feature type="binding site" evidence="7">
    <location>
        <position position="98"/>
    </location>
    <ligand>
        <name>Ni(2+)</name>
        <dbReference type="ChEBI" id="CHEBI:49786"/>
    </ligand>
</feature>
<evidence type="ECO:0000256" key="6">
    <source>
        <dbReference type="ARBA" id="ARBA00023163"/>
    </source>
</evidence>
<protein>
    <recommendedName>
        <fullName evidence="7">Putative nickel-responsive regulator</fullName>
    </recommendedName>
</protein>
<feature type="binding site" evidence="7">
    <location>
        <position position="90"/>
    </location>
    <ligand>
        <name>Ni(2+)</name>
        <dbReference type="ChEBI" id="CHEBI:49786"/>
    </ligand>
</feature>
<accession>A0A662D2Y9</accession>
<evidence type="ECO:0000313" key="10">
    <source>
        <dbReference type="EMBL" id="RLE07075.1"/>
    </source>
</evidence>
<evidence type="ECO:0000256" key="7">
    <source>
        <dbReference type="HAMAP-Rule" id="MF_00476"/>
    </source>
</evidence>
<dbReference type="Gene3D" id="1.10.1220.10">
    <property type="entry name" value="Met repressor-like"/>
    <property type="match status" value="1"/>
</dbReference>
<evidence type="ECO:0000313" key="11">
    <source>
        <dbReference type="Proteomes" id="UP000277457"/>
    </source>
</evidence>
<dbReference type="SUPFAM" id="SSF55021">
    <property type="entry name" value="ACT-like"/>
    <property type="match status" value="1"/>
</dbReference>
<dbReference type="NCBIfam" id="NF002169">
    <property type="entry name" value="PRK01002.1"/>
    <property type="match status" value="1"/>
</dbReference>
<dbReference type="InterPro" id="IPR022988">
    <property type="entry name" value="Ni_resp_reg_NikR"/>
</dbReference>
<dbReference type="InterPro" id="IPR014864">
    <property type="entry name" value="TF_NikR_Ni-bd_C"/>
</dbReference>
<evidence type="ECO:0000256" key="5">
    <source>
        <dbReference type="ARBA" id="ARBA00023125"/>
    </source>
</evidence>
<dbReference type="Proteomes" id="UP000277457">
    <property type="component" value="Unassembled WGS sequence"/>
</dbReference>
<evidence type="ECO:0000256" key="2">
    <source>
        <dbReference type="ARBA" id="ARBA00022596"/>
    </source>
</evidence>
<dbReference type="EMBL" id="QMPY01000123">
    <property type="protein sequence ID" value="RLE07075.1"/>
    <property type="molecule type" value="Genomic_DNA"/>
</dbReference>
<dbReference type="GO" id="GO:0010045">
    <property type="term" value="P:response to nickel cation"/>
    <property type="evidence" value="ECO:0007669"/>
    <property type="project" value="InterPro"/>
</dbReference>
<dbReference type="InterPro" id="IPR013321">
    <property type="entry name" value="Arc_rbn_hlx_hlx"/>
</dbReference>
<keyword evidence="6 7" id="KW-0804">Transcription</keyword>
<dbReference type="InterPro" id="IPR050192">
    <property type="entry name" value="CopG/NikR_regulator"/>
</dbReference>